<dbReference type="RefSeq" id="WP_055122758.1">
    <property type="nucleotide sequence ID" value="NZ_LKST01000003.1"/>
</dbReference>
<dbReference type="Proteomes" id="UP000050517">
    <property type="component" value="Unassembled WGS sequence"/>
</dbReference>
<dbReference type="Pfam" id="PF21813">
    <property type="entry name" value="DUF6882"/>
    <property type="match status" value="1"/>
</dbReference>
<dbReference type="OrthoDB" id="4428117at2"/>
<keyword evidence="3" id="KW-1185">Reference proteome</keyword>
<sequence>MSNLIARAQGNAALRRMGGPLEFTGPSAADDTPDAPVSVSIGRRAVRGTRVAEVSGDAWRWHTATRSGTEPARQELLDQAGLLFDAAPAVIAPRTTTPGSSMVVALHLDATGAPLRPALIEGLAAHPARGREEIRGFALLRGLPLVEEEHALILDGQPIFFDGAAALQVPDAGSPTLAQVYSDAAYLSIEHQFFFHAQHPAQQVRLDLSAGTAEGMRAQVLGTFREDSFTWGWADPRLPDQAQAPSRALLAFGQQHGILPLVSPRIPLAQATRWDLAVIAKPILGAWTHAVAGLVPGVTALLLLEAPHLHLPPLRPEVAREVTATPLPTFADPQRALRSYTTARGAL</sequence>
<gene>
    <name evidence="2" type="ORF">Cocul_01648</name>
</gene>
<evidence type="ECO:0000313" key="3">
    <source>
        <dbReference type="Proteomes" id="UP000050517"/>
    </source>
</evidence>
<reference evidence="2 3" key="1">
    <citation type="submission" date="2015-10" db="EMBL/GenBank/DDBJ databases">
        <title>Corynebacteirum lowii and Corynebacterium oculi species nova, derived from human clinical disease and and emended description of Corynebacterium mastiditis.</title>
        <authorList>
            <person name="Bernard K."/>
            <person name="Pacheco A.L."/>
            <person name="Mcdougall C."/>
            <person name="Burtx T."/>
            <person name="Weibe D."/>
            <person name="Tyler S."/>
            <person name="Olson A.B."/>
            <person name="Cnockaert M."/>
            <person name="Eguchi H."/>
            <person name="Kuwahara T."/>
            <person name="Nakayama-Imaohji H."/>
            <person name="Boudewijins M."/>
            <person name="Van Hoecke F."/>
            <person name="Bernier A.-M."/>
            <person name="Vandamme P."/>
        </authorList>
    </citation>
    <scope>NUCLEOTIDE SEQUENCE [LARGE SCALE GENOMIC DNA]</scope>
    <source>
        <strain evidence="2 3">NML 130210</strain>
    </source>
</reference>
<feature type="region of interest" description="Disordered" evidence="1">
    <location>
        <begin position="17"/>
        <end position="36"/>
    </location>
</feature>
<comment type="caution">
    <text evidence="2">The sequence shown here is derived from an EMBL/GenBank/DDBJ whole genome shotgun (WGS) entry which is preliminary data.</text>
</comment>
<dbReference type="PATRIC" id="fig|1544416.3.peg.1653"/>
<protein>
    <submittedName>
        <fullName evidence="2">Uncharacterized protein</fullName>
    </submittedName>
</protein>
<dbReference type="EMBL" id="LKST01000003">
    <property type="protein sequence ID" value="KQB83578.1"/>
    <property type="molecule type" value="Genomic_DNA"/>
</dbReference>
<evidence type="ECO:0000313" key="2">
    <source>
        <dbReference type="EMBL" id="KQB83578.1"/>
    </source>
</evidence>
<dbReference type="AlphaFoldDB" id="A0A0N8VZD3"/>
<dbReference type="InterPro" id="IPR049249">
    <property type="entry name" value="DUF6882"/>
</dbReference>
<evidence type="ECO:0000256" key="1">
    <source>
        <dbReference type="SAM" id="MobiDB-lite"/>
    </source>
</evidence>
<proteinExistence type="predicted"/>
<dbReference type="STRING" id="1544416.Cocul_01648"/>
<organism evidence="2 3">
    <name type="scientific">Corynebacterium oculi</name>
    <dbReference type="NCBI Taxonomy" id="1544416"/>
    <lineage>
        <taxon>Bacteria</taxon>
        <taxon>Bacillati</taxon>
        <taxon>Actinomycetota</taxon>
        <taxon>Actinomycetes</taxon>
        <taxon>Mycobacteriales</taxon>
        <taxon>Corynebacteriaceae</taxon>
        <taxon>Corynebacterium</taxon>
    </lineage>
</organism>
<accession>A0A0N8VZD3</accession>
<name>A0A0N8VZD3_9CORY</name>